<accession>A0A1B6MDR8</accession>
<dbReference type="AlphaFoldDB" id="A0A1B6MDR8"/>
<proteinExistence type="predicted"/>
<protein>
    <submittedName>
        <fullName evidence="1">Uncharacterized protein</fullName>
    </submittedName>
</protein>
<name>A0A1B6MDR8_9HEMI</name>
<sequence>SSDLNMEKDKKSESSIIKLCGLHIFKVDLQTEDSDKLNNQDTLDKPPKRFRPNLKNNVIIGTGIIDSNLKCAIPRTFLFVSRLDPLTTADSLLSHLKSKLNVDYTVEQLKSKHPQHYSSFKVGVPNNVMKDILEIEIWPKGVLVKKFYSGLPKKEGNKNIHAGS</sequence>
<organism evidence="1">
    <name type="scientific">Graphocephala atropunctata</name>
    <dbReference type="NCBI Taxonomy" id="36148"/>
    <lineage>
        <taxon>Eukaryota</taxon>
        <taxon>Metazoa</taxon>
        <taxon>Ecdysozoa</taxon>
        <taxon>Arthropoda</taxon>
        <taxon>Hexapoda</taxon>
        <taxon>Insecta</taxon>
        <taxon>Pterygota</taxon>
        <taxon>Neoptera</taxon>
        <taxon>Paraneoptera</taxon>
        <taxon>Hemiptera</taxon>
        <taxon>Auchenorrhyncha</taxon>
        <taxon>Membracoidea</taxon>
        <taxon>Cicadellidae</taxon>
        <taxon>Cicadellinae</taxon>
        <taxon>Cicadellini</taxon>
        <taxon>Graphocephala</taxon>
    </lineage>
</organism>
<dbReference type="EMBL" id="GEBQ01005899">
    <property type="protein sequence ID" value="JAT34078.1"/>
    <property type="molecule type" value="Transcribed_RNA"/>
</dbReference>
<gene>
    <name evidence="1" type="ORF">g.13339</name>
</gene>
<feature type="non-terminal residue" evidence="1">
    <location>
        <position position="1"/>
    </location>
</feature>
<reference evidence="1" key="1">
    <citation type="submission" date="2015-11" db="EMBL/GenBank/DDBJ databases">
        <title>De novo transcriptome assembly of four potential Pierce s Disease insect vectors from Arizona vineyards.</title>
        <authorList>
            <person name="Tassone E.E."/>
        </authorList>
    </citation>
    <scope>NUCLEOTIDE SEQUENCE</scope>
</reference>
<evidence type="ECO:0000313" key="1">
    <source>
        <dbReference type="EMBL" id="JAT34078.1"/>
    </source>
</evidence>